<feature type="region of interest" description="Disordered" evidence="1">
    <location>
        <begin position="251"/>
        <end position="279"/>
    </location>
</feature>
<feature type="domain" description="Nitrogen regulatory protein areA GATA-like" evidence="2">
    <location>
        <begin position="28"/>
        <end position="52"/>
    </location>
</feature>
<dbReference type="Proteomes" id="UP000238350">
    <property type="component" value="Unassembled WGS sequence"/>
</dbReference>
<feature type="compositionally biased region" description="Acidic residues" evidence="1">
    <location>
        <begin position="349"/>
        <end position="371"/>
    </location>
</feature>
<protein>
    <recommendedName>
        <fullName evidence="2">Nitrogen regulatory protein areA GATA-like domain-containing protein</fullName>
    </recommendedName>
</protein>
<comment type="caution">
    <text evidence="3">The sequence shown here is derived from an EMBL/GenBank/DDBJ whole genome shotgun (WGS) entry which is preliminary data.</text>
</comment>
<reference evidence="3 4" key="1">
    <citation type="submission" date="2017-04" db="EMBL/GenBank/DDBJ databases">
        <title>Genome sequencing of [Candida] sorbophila.</title>
        <authorList>
            <person name="Ahn J.O."/>
        </authorList>
    </citation>
    <scope>NUCLEOTIDE SEQUENCE [LARGE SCALE GENOMIC DNA]</scope>
    <source>
        <strain evidence="3 4">DS02</strain>
    </source>
</reference>
<dbReference type="GeneID" id="36517562"/>
<dbReference type="PANTHER" id="PTHR28014:SF1">
    <property type="entry name" value="NEGATIVE REGULATOR OF RAS-CAMP PATHWAY"/>
    <property type="match status" value="1"/>
</dbReference>
<sequence length="529" mass="58481">MASHRMLRLCNDALDSVNPDDVDDVRSIWAALSKAKDAIEDGKRLEYLSWRLYSQKVLPRTMLAAPLSEETVKSPRLRESTSTASFSSPPMLDASSSSESIESCRTRPNSSIKRLSQLFQPPQEKLELAQLHTPENIPKIKAPLPRVPSAASIAYSRSVLNMASSHTPTPQQVSGSTNTPLKIQDSASDSGRSELARSVNFQETPSSYVQQRGRSSEPDMAQSATRAVRGFSPSNISVAINYSSQSLAAQSNSSLKRNNSGQSSPSLHKEEGSSKLGWSKASIPRGRMFFIESSTDSEVGSASSVESILNDDQKLSSSQRSSRSHKVTFAHVSGDEESEGSIHYYHTDDDYEDEADDSEWDDLDEEEDETVDPQAVEELSFDEREVPMRPAVTRSHLSSLFLKKLQNADTPVESPTNSPKNEVAVPANILLNAQVANHYPLQNGTNNQALAEESEDYFGNVDEQELSQSVRDNLKMSRDYDLQSLWAVKRSSGSRSRSCSSSNSLRNSQSWLQSSEDIFDPLNYHSRGW</sequence>
<feature type="compositionally biased region" description="Low complexity" evidence="1">
    <location>
        <begin position="85"/>
        <end position="103"/>
    </location>
</feature>
<dbReference type="RefSeq" id="XP_024666139.1">
    <property type="nucleotide sequence ID" value="XM_024810371.1"/>
</dbReference>
<dbReference type="GO" id="GO:0031930">
    <property type="term" value="P:mitochondria-nucleus signaling pathway"/>
    <property type="evidence" value="ECO:0007669"/>
    <property type="project" value="TreeGrafter"/>
</dbReference>
<dbReference type="PANTHER" id="PTHR28014">
    <property type="entry name" value="NEGATIVE REGULATOR OF RAS-CAMP PATHWAY"/>
    <property type="match status" value="1"/>
</dbReference>
<feature type="compositionally biased region" description="Basic and acidic residues" evidence="1">
    <location>
        <begin position="70"/>
        <end position="79"/>
    </location>
</feature>
<dbReference type="AlphaFoldDB" id="A0A2T0FMH8"/>
<proteinExistence type="predicted"/>
<accession>A0A2T0FMH8</accession>
<gene>
    <name evidence="3" type="ORF">B9G98_03814</name>
</gene>
<dbReference type="InterPro" id="IPR053043">
    <property type="entry name" value="Ras-cAMP_regulatory"/>
</dbReference>
<name>A0A2T0FMH8_9ASCO</name>
<dbReference type="GO" id="GO:0005737">
    <property type="term" value="C:cytoplasm"/>
    <property type="evidence" value="ECO:0007669"/>
    <property type="project" value="TreeGrafter"/>
</dbReference>
<dbReference type="InterPro" id="IPR013860">
    <property type="entry name" value="AreA_GATA"/>
</dbReference>
<evidence type="ECO:0000259" key="2">
    <source>
        <dbReference type="Pfam" id="PF08550"/>
    </source>
</evidence>
<feature type="compositionally biased region" description="Polar residues" evidence="1">
    <location>
        <begin position="163"/>
        <end position="190"/>
    </location>
</feature>
<dbReference type="GO" id="GO:0000122">
    <property type="term" value="P:negative regulation of transcription by RNA polymerase II"/>
    <property type="evidence" value="ECO:0007669"/>
    <property type="project" value="TreeGrafter"/>
</dbReference>
<dbReference type="Pfam" id="PF08550">
    <property type="entry name" value="GATA_AreA"/>
    <property type="match status" value="1"/>
</dbReference>
<evidence type="ECO:0000256" key="1">
    <source>
        <dbReference type="SAM" id="MobiDB-lite"/>
    </source>
</evidence>
<feature type="compositionally biased region" description="Polar residues" evidence="1">
    <location>
        <begin position="256"/>
        <end position="266"/>
    </location>
</feature>
<feature type="region of interest" description="Disordered" evidence="1">
    <location>
        <begin position="163"/>
        <end position="228"/>
    </location>
</feature>
<feature type="region of interest" description="Disordered" evidence="1">
    <location>
        <begin position="304"/>
        <end position="372"/>
    </location>
</feature>
<organism evidence="3 4">
    <name type="scientific">Wickerhamiella sorbophila</name>
    <dbReference type="NCBI Taxonomy" id="45607"/>
    <lineage>
        <taxon>Eukaryota</taxon>
        <taxon>Fungi</taxon>
        <taxon>Dikarya</taxon>
        <taxon>Ascomycota</taxon>
        <taxon>Saccharomycotina</taxon>
        <taxon>Dipodascomycetes</taxon>
        <taxon>Dipodascales</taxon>
        <taxon>Trichomonascaceae</taxon>
        <taxon>Wickerhamiella</taxon>
    </lineage>
</organism>
<feature type="region of interest" description="Disordered" evidence="1">
    <location>
        <begin position="68"/>
        <end position="107"/>
    </location>
</feature>
<dbReference type="OrthoDB" id="5054775at2759"/>
<evidence type="ECO:0000313" key="3">
    <source>
        <dbReference type="EMBL" id="PRT56194.1"/>
    </source>
</evidence>
<dbReference type="GO" id="GO:0006808">
    <property type="term" value="P:regulation of nitrogen utilization"/>
    <property type="evidence" value="ECO:0007669"/>
    <property type="project" value="TreeGrafter"/>
</dbReference>
<feature type="compositionally biased region" description="Polar residues" evidence="1">
    <location>
        <begin position="199"/>
        <end position="213"/>
    </location>
</feature>
<dbReference type="EMBL" id="NDIQ01000022">
    <property type="protein sequence ID" value="PRT56194.1"/>
    <property type="molecule type" value="Genomic_DNA"/>
</dbReference>
<evidence type="ECO:0000313" key="4">
    <source>
        <dbReference type="Proteomes" id="UP000238350"/>
    </source>
</evidence>
<dbReference type="STRING" id="45607.A0A2T0FMH8"/>
<keyword evidence="4" id="KW-1185">Reference proteome</keyword>